<sequence length="439" mass="49615">MVIPGPSNPKRLIDVYLQPLIDELLQLWHVGVRTHDHATNQAFMMCAALMWTVNDDLPAYGMASGWSAACIMGCPICIDDTSAFHLQHDQKACYFDCHRRFLPQDHPYWRNKKAFIKNRQERNIARPRLTGEEIPVLVEEYSSAIKQSLIHPPGYGTDHKWTKKSIFWDLSYWTTHLIRHNLDVMHIEKNAFDNIFNTVMDIKGKSKDNLNAQKDLAIICNRTELQVDEHRLNVMPKAVYTLTKDQKRKVLLLSIFEGMTRGTHRRGAVGCWGCGKLVRPLAPDASDAAEASRQPLPTPPVAPAADEPPQSPLIDPTSLDQFRVPSGTSTVGGSFALSSIPSSVSQAPTTPRETHKFITLAETRDFGPLHAAMEKLQTDPQSEKNFWFEELKRVYWWDCPDTLMQNIFNSYATSWLSKTFAEARVAGTQPKLVGGRHLA</sequence>
<dbReference type="AlphaFoldDB" id="A0AAW2IRH3"/>
<reference evidence="2" key="2">
    <citation type="journal article" date="2024" name="Plant">
        <title>Genomic evolution and insights into agronomic trait innovations of Sesamum species.</title>
        <authorList>
            <person name="Miao H."/>
            <person name="Wang L."/>
            <person name="Qu L."/>
            <person name="Liu H."/>
            <person name="Sun Y."/>
            <person name="Le M."/>
            <person name="Wang Q."/>
            <person name="Wei S."/>
            <person name="Zheng Y."/>
            <person name="Lin W."/>
            <person name="Duan Y."/>
            <person name="Cao H."/>
            <person name="Xiong S."/>
            <person name="Wang X."/>
            <person name="Wei L."/>
            <person name="Li C."/>
            <person name="Ma Q."/>
            <person name="Ju M."/>
            <person name="Zhao R."/>
            <person name="Li G."/>
            <person name="Mu C."/>
            <person name="Tian Q."/>
            <person name="Mei H."/>
            <person name="Zhang T."/>
            <person name="Gao T."/>
            <person name="Zhang H."/>
        </authorList>
    </citation>
    <scope>NUCLEOTIDE SEQUENCE</scope>
    <source>
        <strain evidence="2">G01</strain>
    </source>
</reference>
<proteinExistence type="predicted"/>
<organism evidence="2">
    <name type="scientific">Sesamum angustifolium</name>
    <dbReference type="NCBI Taxonomy" id="2727405"/>
    <lineage>
        <taxon>Eukaryota</taxon>
        <taxon>Viridiplantae</taxon>
        <taxon>Streptophyta</taxon>
        <taxon>Embryophyta</taxon>
        <taxon>Tracheophyta</taxon>
        <taxon>Spermatophyta</taxon>
        <taxon>Magnoliopsida</taxon>
        <taxon>eudicotyledons</taxon>
        <taxon>Gunneridae</taxon>
        <taxon>Pentapetalae</taxon>
        <taxon>asterids</taxon>
        <taxon>lamiids</taxon>
        <taxon>Lamiales</taxon>
        <taxon>Pedaliaceae</taxon>
        <taxon>Sesamum</taxon>
    </lineage>
</organism>
<evidence type="ECO:0000256" key="1">
    <source>
        <dbReference type="SAM" id="MobiDB-lite"/>
    </source>
</evidence>
<dbReference type="PANTHER" id="PTHR10775">
    <property type="entry name" value="OS08G0208400 PROTEIN"/>
    <property type="match status" value="1"/>
</dbReference>
<dbReference type="Pfam" id="PF02992">
    <property type="entry name" value="Transposase_21"/>
    <property type="match status" value="1"/>
</dbReference>
<feature type="region of interest" description="Disordered" evidence="1">
    <location>
        <begin position="285"/>
        <end position="322"/>
    </location>
</feature>
<comment type="caution">
    <text evidence="2">The sequence shown here is derived from an EMBL/GenBank/DDBJ whole genome shotgun (WGS) entry which is preliminary data.</text>
</comment>
<dbReference type="InterPro" id="IPR004242">
    <property type="entry name" value="Transposase_21"/>
</dbReference>
<accession>A0AAW2IRH3</accession>
<protein>
    <submittedName>
        <fullName evidence="2">Uncharacterized protein</fullName>
    </submittedName>
</protein>
<dbReference type="EMBL" id="JACGWK010001635">
    <property type="protein sequence ID" value="KAL0284716.1"/>
    <property type="molecule type" value="Genomic_DNA"/>
</dbReference>
<reference evidence="2" key="1">
    <citation type="submission" date="2020-06" db="EMBL/GenBank/DDBJ databases">
        <authorList>
            <person name="Li T."/>
            <person name="Hu X."/>
            <person name="Zhang T."/>
            <person name="Song X."/>
            <person name="Zhang H."/>
            <person name="Dai N."/>
            <person name="Sheng W."/>
            <person name="Hou X."/>
            <person name="Wei L."/>
        </authorList>
    </citation>
    <scope>NUCLEOTIDE SEQUENCE</scope>
    <source>
        <strain evidence="2">G01</strain>
        <tissue evidence="2">Leaf</tissue>
    </source>
</reference>
<evidence type="ECO:0000313" key="2">
    <source>
        <dbReference type="EMBL" id="KAL0284716.1"/>
    </source>
</evidence>
<name>A0AAW2IRH3_9LAMI</name>
<dbReference type="PANTHER" id="PTHR10775:SF193">
    <property type="entry name" value="DUF4216 DOMAIN-CONTAINING PROTEIN"/>
    <property type="match status" value="1"/>
</dbReference>
<gene>
    <name evidence="2" type="ORF">Sangu_2811800</name>
</gene>